<evidence type="ECO:0000256" key="10">
    <source>
        <dbReference type="ARBA" id="ARBA00022989"/>
    </source>
</evidence>
<dbReference type="InterPro" id="IPR001750">
    <property type="entry name" value="ND/Mrp_TM"/>
</dbReference>
<keyword evidence="12 16" id="KW-0830">Ubiquinone</keyword>
<evidence type="ECO:0000256" key="9">
    <source>
        <dbReference type="ARBA" id="ARBA00022982"/>
    </source>
</evidence>
<keyword evidence="5 16" id="KW-0813">Transport</keyword>
<dbReference type="GO" id="GO:0003954">
    <property type="term" value="F:NADH dehydrogenase activity"/>
    <property type="evidence" value="ECO:0007669"/>
    <property type="project" value="TreeGrafter"/>
</dbReference>
<dbReference type="Pfam" id="PF00361">
    <property type="entry name" value="Proton_antipo_M"/>
    <property type="match status" value="1"/>
</dbReference>
<keyword evidence="11 16" id="KW-0520">NAD</keyword>
<evidence type="ECO:0000256" key="12">
    <source>
        <dbReference type="ARBA" id="ARBA00023075"/>
    </source>
</evidence>
<dbReference type="GO" id="GO:0008137">
    <property type="term" value="F:NADH dehydrogenase (ubiquinone) activity"/>
    <property type="evidence" value="ECO:0007669"/>
    <property type="project" value="UniProtKB-UniRule"/>
</dbReference>
<feature type="transmembrane region" description="Helical" evidence="16">
    <location>
        <begin position="428"/>
        <end position="452"/>
    </location>
</feature>
<comment type="function">
    <text evidence="16">Core subunit of the mitochondrial membrane respiratory chain NADH dehydrogenase (Complex I) which catalyzes electron transfer from NADH through the respiratory chain, using ubiquinone as an electron acceptor. Essential for the catalytic activity and assembly of complex I.</text>
</comment>
<dbReference type="GeneID" id="12798839"/>
<feature type="transmembrane region" description="Helical" evidence="16">
    <location>
        <begin position="145"/>
        <end position="173"/>
    </location>
</feature>
<feature type="transmembrane region" description="Helical" evidence="16">
    <location>
        <begin position="28"/>
        <end position="47"/>
    </location>
</feature>
<feature type="transmembrane region" description="Helical" evidence="16">
    <location>
        <begin position="383"/>
        <end position="407"/>
    </location>
</feature>
<feature type="transmembrane region" description="Helical" evidence="16">
    <location>
        <begin position="53"/>
        <end position="75"/>
    </location>
</feature>
<dbReference type="InterPro" id="IPR000260">
    <property type="entry name" value="NADH4_N"/>
</dbReference>
<dbReference type="PANTHER" id="PTHR43507:SF20">
    <property type="entry name" value="NADH-UBIQUINONE OXIDOREDUCTASE CHAIN 4"/>
    <property type="match status" value="1"/>
</dbReference>
<evidence type="ECO:0000256" key="5">
    <source>
        <dbReference type="ARBA" id="ARBA00022448"/>
    </source>
</evidence>
<feature type="domain" description="NADH:quinone oxidoreductase/Mrp antiporter transmembrane" evidence="17">
    <location>
        <begin position="109"/>
        <end position="394"/>
    </location>
</feature>
<comment type="similarity">
    <text evidence="2 16">Belongs to the complex I subunit 4 family.</text>
</comment>
<evidence type="ECO:0000256" key="1">
    <source>
        <dbReference type="ARBA" id="ARBA00004225"/>
    </source>
</evidence>
<evidence type="ECO:0000256" key="8">
    <source>
        <dbReference type="ARBA" id="ARBA00022967"/>
    </source>
</evidence>
<dbReference type="Pfam" id="PF01059">
    <property type="entry name" value="Oxidored_q5_N"/>
    <property type="match status" value="1"/>
</dbReference>
<gene>
    <name evidence="19" type="primary">ND4</name>
</gene>
<evidence type="ECO:0000256" key="11">
    <source>
        <dbReference type="ARBA" id="ARBA00023027"/>
    </source>
</evidence>
<dbReference type="RefSeq" id="YP_006303213.1">
    <property type="nucleotide sequence ID" value="NC_017874.1"/>
</dbReference>
<evidence type="ECO:0000256" key="13">
    <source>
        <dbReference type="ARBA" id="ARBA00023128"/>
    </source>
</evidence>
<dbReference type="GO" id="GO:0015990">
    <property type="term" value="P:electron transport coupled proton transport"/>
    <property type="evidence" value="ECO:0007669"/>
    <property type="project" value="TreeGrafter"/>
</dbReference>
<feature type="transmembrane region" description="Helical" evidence="16">
    <location>
        <begin position="6"/>
        <end position="23"/>
    </location>
</feature>
<comment type="subcellular location">
    <subcellularLocation>
        <location evidence="1 16">Mitochondrion membrane</location>
        <topology evidence="1 16">Multi-pass membrane protein</topology>
    </subcellularLocation>
</comment>
<keyword evidence="8" id="KW-1278">Translocase</keyword>
<feature type="transmembrane region" description="Helical" evidence="16">
    <location>
        <begin position="112"/>
        <end position="133"/>
    </location>
</feature>
<evidence type="ECO:0000256" key="6">
    <source>
        <dbReference type="ARBA" id="ARBA00022660"/>
    </source>
</evidence>
<dbReference type="GO" id="GO:0048039">
    <property type="term" value="F:ubiquinone binding"/>
    <property type="evidence" value="ECO:0007669"/>
    <property type="project" value="TreeGrafter"/>
</dbReference>
<dbReference type="GO" id="GO:0031966">
    <property type="term" value="C:mitochondrial membrane"/>
    <property type="evidence" value="ECO:0007669"/>
    <property type="project" value="UniProtKB-SubCell"/>
</dbReference>
<dbReference type="EMBL" id="HQ997772">
    <property type="protein sequence ID" value="ADZ05366.1"/>
    <property type="molecule type" value="Genomic_DNA"/>
</dbReference>
<keyword evidence="7 16" id="KW-0812">Transmembrane</keyword>
<evidence type="ECO:0000256" key="15">
    <source>
        <dbReference type="ARBA" id="ARBA00049551"/>
    </source>
</evidence>
<evidence type="ECO:0000256" key="2">
    <source>
        <dbReference type="ARBA" id="ARBA00009025"/>
    </source>
</evidence>
<proteinExistence type="inferred from homology"/>
<evidence type="ECO:0000259" key="18">
    <source>
        <dbReference type="Pfam" id="PF01059"/>
    </source>
</evidence>
<dbReference type="PANTHER" id="PTHR43507">
    <property type="entry name" value="NADH-UBIQUINONE OXIDOREDUCTASE CHAIN 4"/>
    <property type="match status" value="1"/>
</dbReference>
<dbReference type="EC" id="7.1.1.2" evidence="3 16"/>
<keyword evidence="6 16" id="KW-0679">Respiratory chain</keyword>
<keyword evidence="14 16" id="KW-0472">Membrane</keyword>
<dbReference type="CTD" id="4538"/>
<feature type="transmembrane region" description="Helical" evidence="16">
    <location>
        <begin position="308"/>
        <end position="331"/>
    </location>
</feature>
<reference evidence="19" key="2">
    <citation type="journal article" date="2012" name="BMC Genomics">
        <title>A comparative study of nemertean complete mitochondrial genomes, including two new ones for Nectonemertes cf. mirabilis and Zygeupolia rubens, may elucidate the fundamental pattern for the phylum Nemertea.</title>
        <authorList>
            <person name="Chen H.X."/>
            <person name="Sun S.C."/>
            <person name="Sundberg P."/>
            <person name="Ren W.C."/>
            <person name="Norenburg J.L."/>
        </authorList>
    </citation>
    <scope>NUCLEOTIDE SEQUENCE</scope>
</reference>
<feature type="transmembrane region" description="Helical" evidence="16">
    <location>
        <begin position="179"/>
        <end position="206"/>
    </location>
</feature>
<organism evidence="19">
    <name type="scientific">Nectonemertes cf. mirabilis HC-2011</name>
    <dbReference type="NCBI Taxonomy" id="992350"/>
    <lineage>
        <taxon>Eukaryota</taxon>
        <taxon>Metazoa</taxon>
        <taxon>Spiralia</taxon>
        <taxon>Lophotrochozoa</taxon>
        <taxon>Nemertea</taxon>
        <taxon>Enopla</taxon>
        <taxon>Hoplonemertea</taxon>
        <taxon>Monostilifera</taxon>
        <taxon>Eumonostilifera</taxon>
        <taxon>Nectonemertidae</taxon>
        <taxon>Nectonemertes</taxon>
    </lineage>
</organism>
<evidence type="ECO:0000256" key="3">
    <source>
        <dbReference type="ARBA" id="ARBA00012944"/>
    </source>
</evidence>
<dbReference type="AlphaFoldDB" id="I1SR46"/>
<feature type="transmembrane region" description="Helical" evidence="16">
    <location>
        <begin position="279"/>
        <end position="302"/>
    </location>
</feature>
<keyword evidence="10 16" id="KW-1133">Transmembrane helix</keyword>
<feature type="transmembrane region" description="Helical" evidence="16">
    <location>
        <begin position="87"/>
        <end position="106"/>
    </location>
</feature>
<evidence type="ECO:0000256" key="4">
    <source>
        <dbReference type="ARBA" id="ARBA00021006"/>
    </source>
</evidence>
<evidence type="ECO:0000259" key="17">
    <source>
        <dbReference type="Pfam" id="PF00361"/>
    </source>
</evidence>
<geneLocation type="mitochondrion" evidence="19"/>
<sequence>MLAFLIFFLFGGSFFFLFSSNCWMFLSFFFFLLSFLFSFFFFSYGWFEVISFFFVDCLGGCLVMLSLWVCALMMVSSVRSFHLSESSFFFSFCVFFLGFVLVNCFILEDFFLFYIFFELSLVPTLFIILGWGYQPERLQAGLYMMMYTVSASLPFLFLLVFYGNIFCHFSFLFSWFTDAFLFSFLFSFFLFFFLVLVFMVKIPIFFFHLWLPKAHVEAPVSGSMVLAGVLLKLGGYGAMRLFSMMNMFEMIFSDLMIMFVLWGGVITGFICFRQVDLKCLVAYSSVGHMGMFLAGIFSGFWWGWSGGLLMMLGHGLCSSCLFVLSSVGYDLLGTRSMYVVKGLLVFFPYLTMWWFIFVAGNMAGPPSLNLGAELFLLMGILSYSFSFFFFLGILGFLVGGYSLYLFVSLNHGDSLVSFSYFFSPKINFFLVFFLHFFPLYIFFFSIEVLFFYY</sequence>
<name>I1SR46_9BILA</name>
<dbReference type="InterPro" id="IPR003918">
    <property type="entry name" value="NADH_UbQ_OxRdtase"/>
</dbReference>
<keyword evidence="9 16" id="KW-0249">Electron transport</keyword>
<dbReference type="PRINTS" id="PR01437">
    <property type="entry name" value="NUOXDRDTASE4"/>
</dbReference>
<accession>I1SR46</accession>
<feature type="transmembrane region" description="Helical" evidence="16">
    <location>
        <begin position="251"/>
        <end position="272"/>
    </location>
</feature>
<evidence type="ECO:0000256" key="16">
    <source>
        <dbReference type="RuleBase" id="RU003297"/>
    </source>
</evidence>
<evidence type="ECO:0000256" key="7">
    <source>
        <dbReference type="ARBA" id="ARBA00022692"/>
    </source>
</evidence>
<keyword evidence="13 16" id="KW-0496">Mitochondrion</keyword>
<evidence type="ECO:0000256" key="14">
    <source>
        <dbReference type="ARBA" id="ARBA00023136"/>
    </source>
</evidence>
<feature type="transmembrane region" description="Helical" evidence="16">
    <location>
        <begin position="343"/>
        <end position="363"/>
    </location>
</feature>
<dbReference type="GO" id="GO:0042773">
    <property type="term" value="P:ATP synthesis coupled electron transport"/>
    <property type="evidence" value="ECO:0007669"/>
    <property type="project" value="InterPro"/>
</dbReference>
<reference evidence="19" key="1">
    <citation type="submission" date="2011-01" db="EMBL/GenBank/DDBJ databases">
        <authorList>
            <person name="Chen H."/>
            <person name="Sun S."/>
            <person name="Sundberg P."/>
            <person name="Ren W."/>
            <person name="Norenburg J.L."/>
        </authorList>
    </citation>
    <scope>NUCLEOTIDE SEQUENCE</scope>
</reference>
<protein>
    <recommendedName>
        <fullName evidence="4 16">NADH-ubiquinone oxidoreductase chain 4</fullName>
        <ecNumber evidence="3 16">7.1.1.2</ecNumber>
    </recommendedName>
</protein>
<evidence type="ECO:0000313" key="19">
    <source>
        <dbReference type="EMBL" id="ADZ05366.1"/>
    </source>
</evidence>
<feature type="domain" description="NADH:ubiquinone oxidoreductase chain 4 N-terminal" evidence="18">
    <location>
        <begin position="1"/>
        <end position="102"/>
    </location>
</feature>
<comment type="catalytic activity">
    <reaction evidence="15 16">
        <text>a ubiquinone + NADH + 5 H(+)(in) = a ubiquinol + NAD(+) + 4 H(+)(out)</text>
        <dbReference type="Rhea" id="RHEA:29091"/>
        <dbReference type="Rhea" id="RHEA-COMP:9565"/>
        <dbReference type="Rhea" id="RHEA-COMP:9566"/>
        <dbReference type="ChEBI" id="CHEBI:15378"/>
        <dbReference type="ChEBI" id="CHEBI:16389"/>
        <dbReference type="ChEBI" id="CHEBI:17976"/>
        <dbReference type="ChEBI" id="CHEBI:57540"/>
        <dbReference type="ChEBI" id="CHEBI:57945"/>
        <dbReference type="EC" id="7.1.1.2"/>
    </reaction>
</comment>